<keyword evidence="7 10" id="KW-0472">Membrane</keyword>
<dbReference type="Gene3D" id="3.40.50.2000">
    <property type="entry name" value="Glycogen Phosphorylase B"/>
    <property type="match status" value="2"/>
</dbReference>
<evidence type="ECO:0000256" key="9">
    <source>
        <dbReference type="ARBA" id="ARBA00023316"/>
    </source>
</evidence>
<evidence type="ECO:0000256" key="10">
    <source>
        <dbReference type="HAMAP-Rule" id="MF_00033"/>
    </source>
</evidence>
<keyword evidence="4 10" id="KW-0808">Transferase</keyword>
<feature type="domain" description="Glycosyltransferase family 28 N-terminal" evidence="12">
    <location>
        <begin position="15"/>
        <end position="152"/>
    </location>
</feature>
<gene>
    <name evidence="10 14" type="primary">murG</name>
    <name evidence="14" type="ORF">KB13_882</name>
</gene>
<name>B6BWE7_9PROT</name>
<keyword evidence="15" id="KW-1185">Reference proteome</keyword>
<sequence>MKIKSKQKETNTKSILIAAAGTGGHIMPAMAVADKLINKKFNLFWAGTPNGMENRIVDKKKIFFISLAIGGFRGKKISSLISYPFKFALCLMKVMWLIQKYKISRVLVFGGYISLPVGFAAKLMRKKLFIHEQNTIMGTSNKLLAPFAEKIFSAFPLKINQSFKVCGNPIRGKIANINKTINKGKNKINILILGGSLGAQVINEKIPIILNKLKKYDVVHQCGKGKKSTLKKLYDKKINVIEFINDIEKYYKWADLVIARSGAMTVAELEQVGLPAIFIPFPFAIDNHQQKNAEYCVDKGGALICKQDKIDSQLESMLNKISLNECMKMSKAMRSLRHKNAVEEIYNKIK</sequence>
<dbReference type="AlphaFoldDB" id="B6BWE7"/>
<feature type="binding site" evidence="10">
    <location>
        <position position="134"/>
    </location>
    <ligand>
        <name>UDP-N-acetyl-alpha-D-glucosamine</name>
        <dbReference type="ChEBI" id="CHEBI:57705"/>
    </ligand>
</feature>
<dbReference type="InterPro" id="IPR004276">
    <property type="entry name" value="GlycoTrans_28_N"/>
</dbReference>
<evidence type="ECO:0000259" key="13">
    <source>
        <dbReference type="Pfam" id="PF04101"/>
    </source>
</evidence>
<dbReference type="eggNOG" id="COG0707">
    <property type="taxonomic scope" value="Bacteria"/>
</dbReference>
<keyword evidence="11" id="KW-0812">Transmembrane</keyword>
<evidence type="ECO:0000256" key="8">
    <source>
        <dbReference type="ARBA" id="ARBA00023306"/>
    </source>
</evidence>
<evidence type="ECO:0000256" key="11">
    <source>
        <dbReference type="SAM" id="Phobius"/>
    </source>
</evidence>
<dbReference type="InterPro" id="IPR006009">
    <property type="entry name" value="GlcNAc_MurG"/>
</dbReference>
<dbReference type="GO" id="GO:0050511">
    <property type="term" value="F:undecaprenyldiphospho-muramoylpentapeptide beta-N-acetylglucosaminyltransferase activity"/>
    <property type="evidence" value="ECO:0007669"/>
    <property type="project" value="UniProtKB-UniRule"/>
</dbReference>
<comment type="caution">
    <text evidence="10">Lacks conserved residue(s) required for the propagation of feature annotation.</text>
</comment>
<dbReference type="HOGENOM" id="CLU_037404_2_0_4"/>
<feature type="binding site" evidence="10">
    <location>
        <begin position="22"/>
        <end position="24"/>
    </location>
    <ligand>
        <name>UDP-N-acetyl-alpha-D-glucosamine</name>
        <dbReference type="ChEBI" id="CHEBI:57705"/>
    </ligand>
</feature>
<proteinExistence type="inferred from homology"/>
<feature type="binding site" evidence="10">
    <location>
        <position position="196"/>
    </location>
    <ligand>
        <name>UDP-N-acetyl-alpha-D-glucosamine</name>
        <dbReference type="ChEBI" id="CHEBI:57705"/>
    </ligand>
</feature>
<keyword evidence="1 10" id="KW-1003">Cell membrane</keyword>
<dbReference type="Proteomes" id="UP000004188">
    <property type="component" value="Unassembled WGS sequence"/>
</dbReference>
<comment type="catalytic activity">
    <reaction evidence="10">
        <text>di-trans,octa-cis-undecaprenyl diphospho-N-acetyl-alpha-D-muramoyl-L-alanyl-D-glutamyl-meso-2,6-diaminopimeloyl-D-alanyl-D-alanine + UDP-N-acetyl-alpha-D-glucosamine = di-trans,octa-cis-undecaprenyl diphospho-[N-acetyl-alpha-D-glucosaminyl-(1-&gt;4)]-N-acetyl-alpha-D-muramoyl-L-alanyl-D-glutamyl-meso-2,6-diaminopimeloyl-D-alanyl-D-alanine + UDP + H(+)</text>
        <dbReference type="Rhea" id="RHEA:31227"/>
        <dbReference type="ChEBI" id="CHEBI:15378"/>
        <dbReference type="ChEBI" id="CHEBI:57705"/>
        <dbReference type="ChEBI" id="CHEBI:58223"/>
        <dbReference type="ChEBI" id="CHEBI:61387"/>
        <dbReference type="ChEBI" id="CHEBI:61388"/>
        <dbReference type="EC" id="2.4.1.227"/>
    </reaction>
</comment>
<evidence type="ECO:0000256" key="1">
    <source>
        <dbReference type="ARBA" id="ARBA00022475"/>
    </source>
</evidence>
<comment type="subcellular location">
    <subcellularLocation>
        <location evidence="10">Cell membrane</location>
        <topology evidence="10">Peripheral membrane protein</topology>
        <orientation evidence="10">Cytoplasmic side</orientation>
    </subcellularLocation>
</comment>
<evidence type="ECO:0000256" key="7">
    <source>
        <dbReference type="ARBA" id="ARBA00023136"/>
    </source>
</evidence>
<comment type="pathway">
    <text evidence="10">Cell wall biogenesis; peptidoglycan biosynthesis.</text>
</comment>
<dbReference type="GO" id="GO:0009252">
    <property type="term" value="P:peptidoglycan biosynthetic process"/>
    <property type="evidence" value="ECO:0007669"/>
    <property type="project" value="UniProtKB-UniRule"/>
</dbReference>
<keyword evidence="11" id="KW-1133">Transmembrane helix</keyword>
<comment type="similarity">
    <text evidence="10">Belongs to the glycosyltransferase 28 family. MurG subfamily.</text>
</comment>
<dbReference type="STRING" id="314607.KB13_882"/>
<dbReference type="HAMAP" id="MF_00033">
    <property type="entry name" value="MurG"/>
    <property type="match status" value="1"/>
</dbReference>
<feature type="transmembrane region" description="Helical" evidence="11">
    <location>
        <begin position="104"/>
        <end position="124"/>
    </location>
</feature>
<dbReference type="Pfam" id="PF04101">
    <property type="entry name" value="Glyco_tran_28_C"/>
    <property type="match status" value="1"/>
</dbReference>
<reference evidence="15" key="1">
    <citation type="journal article" date="2012" name="Stand. Genomic Sci.">
        <title>Genome sequence of strain HIMB624, a cultured representative from the OM43 clade of marine Betaproteobacteria.</title>
        <authorList>
            <person name="Huggett M.J."/>
            <person name="Hayakawa D.H."/>
            <person name="Rappe M.S."/>
        </authorList>
    </citation>
    <scope>NUCLEOTIDE SEQUENCE [LARGE SCALE GENOMIC DNA]</scope>
    <source>
        <strain evidence="15">KB13</strain>
    </source>
</reference>
<evidence type="ECO:0000256" key="3">
    <source>
        <dbReference type="ARBA" id="ARBA00022676"/>
    </source>
</evidence>
<keyword evidence="6 10" id="KW-0573">Peptidoglycan synthesis</keyword>
<evidence type="ECO:0000259" key="12">
    <source>
        <dbReference type="Pfam" id="PF03033"/>
    </source>
</evidence>
<dbReference type="InterPro" id="IPR007235">
    <property type="entry name" value="Glyco_trans_28_C"/>
</dbReference>
<dbReference type="GO" id="GO:0005975">
    <property type="term" value="P:carbohydrate metabolic process"/>
    <property type="evidence" value="ECO:0007669"/>
    <property type="project" value="InterPro"/>
</dbReference>
<dbReference type="CDD" id="cd03785">
    <property type="entry name" value="GT28_MurG"/>
    <property type="match status" value="1"/>
</dbReference>
<feature type="binding site" evidence="10">
    <location>
        <position position="171"/>
    </location>
    <ligand>
        <name>UDP-N-acetyl-alpha-D-glucosamine</name>
        <dbReference type="ChEBI" id="CHEBI:57705"/>
    </ligand>
</feature>
<keyword evidence="9 10" id="KW-0961">Cell wall biogenesis/degradation</keyword>
<comment type="function">
    <text evidence="10">Cell wall formation. Catalyzes the transfer of a GlcNAc subunit on undecaprenyl-pyrophosphoryl-MurNAc-pentapeptide (lipid intermediate I) to form undecaprenyl-pyrophosphoryl-MurNAc-(pentapeptide)GlcNAc (lipid intermediate II).</text>
</comment>
<feature type="binding site" evidence="10">
    <location>
        <position position="289"/>
    </location>
    <ligand>
        <name>UDP-N-acetyl-alpha-D-glucosamine</name>
        <dbReference type="ChEBI" id="CHEBI:57705"/>
    </ligand>
</feature>
<organism evidence="14 15">
    <name type="scientific">beta proteobacterium KB13</name>
    <dbReference type="NCBI Taxonomy" id="314607"/>
    <lineage>
        <taxon>Bacteria</taxon>
        <taxon>Pseudomonadati</taxon>
        <taxon>Pseudomonadota</taxon>
        <taxon>Betaproteobacteria</taxon>
        <taxon>Nitrosomonadales</taxon>
        <taxon>OM43 clade</taxon>
    </lineage>
</organism>
<dbReference type="EC" id="2.4.1.227" evidence="10"/>
<accession>B6BWE7</accession>
<dbReference type="GO" id="GO:0005886">
    <property type="term" value="C:plasma membrane"/>
    <property type="evidence" value="ECO:0007669"/>
    <property type="project" value="UniProtKB-SubCell"/>
</dbReference>
<dbReference type="UniPathway" id="UPA00219"/>
<keyword evidence="3 10" id="KW-0328">Glycosyltransferase</keyword>
<keyword evidence="5 10" id="KW-0133">Cell shape</keyword>
<dbReference type="SUPFAM" id="SSF53756">
    <property type="entry name" value="UDP-Glycosyltransferase/glycogen phosphorylase"/>
    <property type="match status" value="1"/>
</dbReference>
<feature type="domain" description="Glycosyl transferase family 28 C-terminal" evidence="13">
    <location>
        <begin position="190"/>
        <end position="344"/>
    </location>
</feature>
<dbReference type="GO" id="GO:0051991">
    <property type="term" value="F:UDP-N-acetyl-D-glucosamine:N-acetylmuramoyl-L-alanyl-D-glutamyl-meso-2,6-diaminopimelyl-D-alanyl-D-alanine-diphosphoundecaprenol 4-beta-N-acetylglucosaminlytransferase activity"/>
    <property type="evidence" value="ECO:0007669"/>
    <property type="project" value="RHEA"/>
</dbReference>
<dbReference type="Pfam" id="PF03033">
    <property type="entry name" value="Glyco_transf_28"/>
    <property type="match status" value="1"/>
</dbReference>
<dbReference type="GO" id="GO:0051301">
    <property type="term" value="P:cell division"/>
    <property type="evidence" value="ECO:0007669"/>
    <property type="project" value="UniProtKB-KW"/>
</dbReference>
<dbReference type="GO" id="GO:0071555">
    <property type="term" value="P:cell wall organization"/>
    <property type="evidence" value="ECO:0007669"/>
    <property type="project" value="UniProtKB-KW"/>
</dbReference>
<protein>
    <recommendedName>
        <fullName evidence="10">UDP-N-acetylglucosamine--N-acetylmuramyl-(pentapeptide) pyrophosphoryl-undecaprenol N-acetylglucosamine transferase</fullName>
        <ecNumber evidence="10">2.4.1.227</ecNumber>
    </recommendedName>
    <alternativeName>
        <fullName evidence="10">Undecaprenyl-PP-MurNAc-pentapeptide-UDPGlcNAc GlcNAc transferase</fullName>
    </alternativeName>
</protein>
<evidence type="ECO:0000313" key="14">
    <source>
        <dbReference type="EMBL" id="EDZ64750.1"/>
    </source>
</evidence>
<keyword evidence="8 10" id="KW-0131">Cell cycle</keyword>
<dbReference type="PANTHER" id="PTHR21015">
    <property type="entry name" value="UDP-N-ACETYLGLUCOSAMINE--N-ACETYLMURAMYL-(PENTAPEPTIDE) PYROPHOSPHORYL-UNDECAPRENOL N-ACETYLGLUCOSAMINE TRANSFERASE 1"/>
    <property type="match status" value="1"/>
</dbReference>
<dbReference type="EMBL" id="DS995299">
    <property type="protein sequence ID" value="EDZ64750.1"/>
    <property type="molecule type" value="Genomic_DNA"/>
</dbReference>
<evidence type="ECO:0000313" key="15">
    <source>
        <dbReference type="Proteomes" id="UP000004188"/>
    </source>
</evidence>
<evidence type="ECO:0000256" key="2">
    <source>
        <dbReference type="ARBA" id="ARBA00022618"/>
    </source>
</evidence>
<dbReference type="NCBIfam" id="TIGR01133">
    <property type="entry name" value="murG"/>
    <property type="match status" value="1"/>
</dbReference>
<dbReference type="PANTHER" id="PTHR21015:SF22">
    <property type="entry name" value="GLYCOSYLTRANSFERASE"/>
    <property type="match status" value="1"/>
</dbReference>
<evidence type="ECO:0000256" key="4">
    <source>
        <dbReference type="ARBA" id="ARBA00022679"/>
    </source>
</evidence>
<evidence type="ECO:0000256" key="6">
    <source>
        <dbReference type="ARBA" id="ARBA00022984"/>
    </source>
</evidence>
<dbReference type="GO" id="GO:0008360">
    <property type="term" value="P:regulation of cell shape"/>
    <property type="evidence" value="ECO:0007669"/>
    <property type="project" value="UniProtKB-KW"/>
</dbReference>
<evidence type="ECO:0000256" key="5">
    <source>
        <dbReference type="ARBA" id="ARBA00022960"/>
    </source>
</evidence>
<feature type="binding site" evidence="10">
    <location>
        <position position="244"/>
    </location>
    <ligand>
        <name>UDP-N-acetyl-alpha-D-glucosamine</name>
        <dbReference type="ChEBI" id="CHEBI:57705"/>
    </ligand>
</feature>
<keyword evidence="2 10" id="KW-0132">Cell division</keyword>